<dbReference type="GO" id="GO:0046872">
    <property type="term" value="F:metal ion binding"/>
    <property type="evidence" value="ECO:0007669"/>
    <property type="project" value="UniProtKB-KW"/>
</dbReference>
<evidence type="ECO:0000256" key="3">
    <source>
        <dbReference type="ARBA" id="ARBA00022723"/>
    </source>
</evidence>
<evidence type="ECO:0000256" key="5">
    <source>
        <dbReference type="ARBA" id="ARBA00023014"/>
    </source>
</evidence>
<dbReference type="SFLD" id="SFLDS00029">
    <property type="entry name" value="Radical_SAM"/>
    <property type="match status" value="1"/>
</dbReference>
<keyword evidence="2" id="KW-0949">S-adenosyl-L-methionine</keyword>
<dbReference type="PANTHER" id="PTHR43728:SF1">
    <property type="entry name" value="FE-S OXIDOREDUCTASE"/>
    <property type="match status" value="1"/>
</dbReference>
<dbReference type="KEGG" id="aalg:AREALGSMS7_01400"/>
<dbReference type="Pfam" id="PF12345">
    <property type="entry name" value="DUF3641"/>
    <property type="match status" value="1"/>
</dbReference>
<dbReference type="InterPro" id="IPR058240">
    <property type="entry name" value="rSAM_sf"/>
</dbReference>
<proteinExistence type="predicted"/>
<dbReference type="GO" id="GO:0051536">
    <property type="term" value="F:iron-sulfur cluster binding"/>
    <property type="evidence" value="ECO:0007669"/>
    <property type="project" value="UniProtKB-KW"/>
</dbReference>
<dbReference type="InterPro" id="IPR013785">
    <property type="entry name" value="Aldolase_TIM"/>
</dbReference>
<comment type="cofactor">
    <cofactor evidence="1">
        <name>[4Fe-4S] cluster</name>
        <dbReference type="ChEBI" id="CHEBI:49883"/>
    </cofactor>
</comment>
<evidence type="ECO:0000259" key="6">
    <source>
        <dbReference type="Pfam" id="PF04055"/>
    </source>
</evidence>
<dbReference type="GO" id="GO:0003824">
    <property type="term" value="F:catalytic activity"/>
    <property type="evidence" value="ECO:0007669"/>
    <property type="project" value="InterPro"/>
</dbReference>
<dbReference type="Pfam" id="PF04055">
    <property type="entry name" value="Radical_SAM"/>
    <property type="match status" value="1"/>
</dbReference>
<dbReference type="InterPro" id="IPR024521">
    <property type="entry name" value="ArsS-like_C"/>
</dbReference>
<dbReference type="eggNOG" id="COG0535">
    <property type="taxonomic scope" value="Bacteria"/>
</dbReference>
<dbReference type="STRING" id="616991.GCA_000733925_04536"/>
<dbReference type="SFLD" id="SFLDG01067">
    <property type="entry name" value="SPASM/twitch_domain_containing"/>
    <property type="match status" value="1"/>
</dbReference>
<name>A0A221UUD6_9FLAO</name>
<dbReference type="InterPro" id="IPR026351">
    <property type="entry name" value="rSAM_ArsS-like"/>
</dbReference>
<dbReference type="SUPFAM" id="SSF102114">
    <property type="entry name" value="Radical SAM enzymes"/>
    <property type="match status" value="1"/>
</dbReference>
<keyword evidence="5" id="KW-0411">Iron-sulfur</keyword>
<dbReference type="AlphaFoldDB" id="A0A221UUD6"/>
<dbReference type="PANTHER" id="PTHR43728">
    <property type="entry name" value="SLR0304 PROTEIN"/>
    <property type="match status" value="1"/>
</dbReference>
<feature type="domain" description="Radical SAM core" evidence="6">
    <location>
        <begin position="93"/>
        <end position="231"/>
    </location>
</feature>
<dbReference type="Gene3D" id="3.20.20.70">
    <property type="entry name" value="Aldolase class I"/>
    <property type="match status" value="1"/>
</dbReference>
<evidence type="ECO:0000256" key="4">
    <source>
        <dbReference type="ARBA" id="ARBA00023004"/>
    </source>
</evidence>
<dbReference type="Proteomes" id="UP000204551">
    <property type="component" value="Chromosome"/>
</dbReference>
<protein>
    <submittedName>
        <fullName evidence="8">Molybdenum cofactor biosynthesis protein A</fullName>
    </submittedName>
</protein>
<dbReference type="InterPro" id="IPR007197">
    <property type="entry name" value="rSAM"/>
</dbReference>
<dbReference type="NCBIfam" id="TIGR04167">
    <property type="entry name" value="rSAM_SeCys"/>
    <property type="match status" value="1"/>
</dbReference>
<accession>A0A221UUD6</accession>
<reference evidence="8 9" key="1">
    <citation type="submission" date="2017-07" db="EMBL/GenBank/DDBJ databases">
        <title>Genome Sequence of Arenibacter algicola Strain SMS7 Isolated from a culture of the Diatom Skeletonema marinoi.</title>
        <authorList>
            <person name="Topel M."/>
            <person name="Pinder M.I.M."/>
            <person name="Johansson O.N."/>
            <person name="Kourtchenko O."/>
            <person name="Godhe A."/>
            <person name="Clarke A.K."/>
        </authorList>
    </citation>
    <scope>NUCLEOTIDE SEQUENCE [LARGE SCALE GENOMIC DNA]</scope>
    <source>
        <strain evidence="8 9">SMS7</strain>
    </source>
</reference>
<evidence type="ECO:0000256" key="2">
    <source>
        <dbReference type="ARBA" id="ARBA00022691"/>
    </source>
</evidence>
<evidence type="ECO:0000256" key="1">
    <source>
        <dbReference type="ARBA" id="ARBA00001966"/>
    </source>
</evidence>
<sequence>MNNVIATILLAYGLKYRELCYYLRLLHAKYRIHSRMATKSLKARHNPLVTDNKQLEILEGGIFENGELPYFKDKIAQIGRFPLRPKKLEILQINVGYMCNQVCEHCHVDAGPDRKEIMTRETMEQCLEVIRNTGAHTLDLTGGAPEMNPNFRWFVEEAAKAGVKDFIVRSNLTIIRANKKYYDLPEFFKKYNIHVISSMPHYTRGKTDKQRGEGVFDKSIKALQELNAVGYGMPNSSLRLDLVYNPSGAFLPGDQLALERDFKKALIEDFEIQFHNLFAITNLPIARFLDYLMASGNYEDYMYSLVEAYNPSAVENVMCTNTISVSWDGWLYDCDFNQMLGLKVASKIKHIKDYNEEALTDRNIIVSQHCFGCTAGAGSSCQGSVT</sequence>
<evidence type="ECO:0000313" key="9">
    <source>
        <dbReference type="Proteomes" id="UP000204551"/>
    </source>
</evidence>
<dbReference type="EMBL" id="CP022515">
    <property type="protein sequence ID" value="ASO04870.1"/>
    <property type="molecule type" value="Genomic_DNA"/>
</dbReference>
<keyword evidence="3" id="KW-0479">Metal-binding</keyword>
<evidence type="ECO:0000313" key="8">
    <source>
        <dbReference type="EMBL" id="ASO04870.1"/>
    </source>
</evidence>
<gene>
    <name evidence="8" type="ORF">AREALGSMS7_01400</name>
</gene>
<organism evidence="8 9">
    <name type="scientific">Arenibacter algicola</name>
    <dbReference type="NCBI Taxonomy" id="616991"/>
    <lineage>
        <taxon>Bacteria</taxon>
        <taxon>Pseudomonadati</taxon>
        <taxon>Bacteroidota</taxon>
        <taxon>Flavobacteriia</taxon>
        <taxon>Flavobacteriales</taxon>
        <taxon>Flavobacteriaceae</taxon>
        <taxon>Arenibacter</taxon>
    </lineage>
</organism>
<keyword evidence="4" id="KW-0408">Iron</keyword>
<dbReference type="CDD" id="cd01335">
    <property type="entry name" value="Radical_SAM"/>
    <property type="match status" value="1"/>
</dbReference>
<feature type="domain" description="Arsenosugar biosynthesis radical SAM protein ArsS-like C-terminal" evidence="7">
    <location>
        <begin position="251"/>
        <end position="384"/>
    </location>
</feature>
<evidence type="ECO:0000259" key="7">
    <source>
        <dbReference type="Pfam" id="PF12345"/>
    </source>
</evidence>